<dbReference type="Gene3D" id="3.90.79.10">
    <property type="entry name" value="Nucleoside Triphosphate Pyrophosphohydrolase"/>
    <property type="match status" value="1"/>
</dbReference>
<dbReference type="PANTHER" id="PTHR16099">
    <property type="entry name" value="8-OXO-DGTP DIPHOSPHATES NUDT15"/>
    <property type="match status" value="1"/>
</dbReference>
<gene>
    <name evidence="5" type="ORF">GCM10023095_18980</name>
</gene>
<dbReference type="InterPro" id="IPR015797">
    <property type="entry name" value="NUDIX_hydrolase-like_dom_sf"/>
</dbReference>
<dbReference type="RefSeq" id="WP_345012402.1">
    <property type="nucleotide sequence ID" value="NZ_BAABFC010000012.1"/>
</dbReference>
<dbReference type="InterPro" id="IPR020476">
    <property type="entry name" value="Nudix_hydrolase"/>
</dbReference>
<dbReference type="Proteomes" id="UP001501321">
    <property type="component" value="Unassembled WGS sequence"/>
</dbReference>
<evidence type="ECO:0000256" key="1">
    <source>
        <dbReference type="ARBA" id="ARBA00001946"/>
    </source>
</evidence>
<dbReference type="PANTHER" id="PTHR16099:SF5">
    <property type="entry name" value="NUCLEOTIDE TRIPHOSPHATE DIPHOSPHATASE NUDT15"/>
    <property type="match status" value="1"/>
</dbReference>
<dbReference type="CDD" id="cd04678">
    <property type="entry name" value="NUDIX_MTH2_Nudt15"/>
    <property type="match status" value="1"/>
</dbReference>
<dbReference type="PROSITE" id="PS51462">
    <property type="entry name" value="NUDIX"/>
    <property type="match status" value="1"/>
</dbReference>
<comment type="caution">
    <text evidence="5">The sequence shown here is derived from an EMBL/GenBank/DDBJ whole genome shotgun (WGS) entry which is preliminary data.</text>
</comment>
<sequence>MSQTDGRFAHPQVGIGVILVNPQGQVLLGRRKNSHAPYWSIPGGHLELGETFEACASREVAEETGIQINAPRVISVSNNLATYAESGRHYISVILLAEGITQAPRLMEPDKCAGWHWCDPKCPPQPHFDASAQALACWQQGQPYLPPRLTENS</sequence>
<comment type="similarity">
    <text evidence="3">Belongs to the Nudix hydrolase family.</text>
</comment>
<evidence type="ECO:0000256" key="3">
    <source>
        <dbReference type="RuleBase" id="RU003476"/>
    </source>
</evidence>
<evidence type="ECO:0000259" key="4">
    <source>
        <dbReference type="PROSITE" id="PS51462"/>
    </source>
</evidence>
<dbReference type="Pfam" id="PF00293">
    <property type="entry name" value="NUDIX"/>
    <property type="match status" value="1"/>
</dbReference>
<evidence type="ECO:0000313" key="5">
    <source>
        <dbReference type="EMBL" id="GAA4499215.1"/>
    </source>
</evidence>
<keyword evidence="2 3" id="KW-0378">Hydrolase</keyword>
<evidence type="ECO:0000256" key="2">
    <source>
        <dbReference type="ARBA" id="ARBA00022801"/>
    </source>
</evidence>
<dbReference type="PROSITE" id="PS00893">
    <property type="entry name" value="NUDIX_BOX"/>
    <property type="match status" value="1"/>
</dbReference>
<name>A0ABP8QAV4_9GAMM</name>
<organism evidence="5 6">
    <name type="scientific">Pseudaeromonas paramecii</name>
    <dbReference type="NCBI Taxonomy" id="2138166"/>
    <lineage>
        <taxon>Bacteria</taxon>
        <taxon>Pseudomonadati</taxon>
        <taxon>Pseudomonadota</taxon>
        <taxon>Gammaproteobacteria</taxon>
        <taxon>Aeromonadales</taxon>
        <taxon>Aeromonadaceae</taxon>
        <taxon>Pseudaeromonas</taxon>
    </lineage>
</organism>
<accession>A0ABP8QAV4</accession>
<keyword evidence="6" id="KW-1185">Reference proteome</keyword>
<proteinExistence type="inferred from homology"/>
<dbReference type="SUPFAM" id="SSF55811">
    <property type="entry name" value="Nudix"/>
    <property type="match status" value="1"/>
</dbReference>
<evidence type="ECO:0000313" key="6">
    <source>
        <dbReference type="Proteomes" id="UP001501321"/>
    </source>
</evidence>
<dbReference type="PRINTS" id="PR00502">
    <property type="entry name" value="NUDIXFAMILY"/>
</dbReference>
<dbReference type="InterPro" id="IPR020084">
    <property type="entry name" value="NUDIX_hydrolase_CS"/>
</dbReference>
<feature type="domain" description="Nudix hydrolase" evidence="4">
    <location>
        <begin position="10"/>
        <end position="141"/>
    </location>
</feature>
<dbReference type="GO" id="GO:0016787">
    <property type="term" value="F:hydrolase activity"/>
    <property type="evidence" value="ECO:0007669"/>
    <property type="project" value="UniProtKB-KW"/>
</dbReference>
<dbReference type="EMBL" id="BAABFC010000012">
    <property type="protein sequence ID" value="GAA4499215.1"/>
    <property type="molecule type" value="Genomic_DNA"/>
</dbReference>
<reference evidence="6" key="1">
    <citation type="journal article" date="2019" name="Int. J. Syst. Evol. Microbiol.">
        <title>The Global Catalogue of Microorganisms (GCM) 10K type strain sequencing project: providing services to taxonomists for standard genome sequencing and annotation.</title>
        <authorList>
            <consortium name="The Broad Institute Genomics Platform"/>
            <consortium name="The Broad Institute Genome Sequencing Center for Infectious Disease"/>
            <person name="Wu L."/>
            <person name="Ma J."/>
        </authorList>
    </citation>
    <scope>NUCLEOTIDE SEQUENCE [LARGE SCALE GENOMIC DNA]</scope>
    <source>
        <strain evidence="6">JCM 32226</strain>
    </source>
</reference>
<comment type="cofactor">
    <cofactor evidence="1">
        <name>Mg(2+)</name>
        <dbReference type="ChEBI" id="CHEBI:18420"/>
    </cofactor>
</comment>
<protein>
    <submittedName>
        <fullName evidence="5">NUDIX hydrolase</fullName>
    </submittedName>
</protein>
<dbReference type="InterPro" id="IPR000086">
    <property type="entry name" value="NUDIX_hydrolase_dom"/>
</dbReference>